<sequence>MNPPSANTPAPFEVYWDRVKPFILEANKSETRTLNDIDTYNIALSMWNSEPDNSKSLYIQEAREIREFQATQQRIREEDFKQGGALRCVLQGRQQRNKQEKPYSKPSTPKIAASLRNVSLPQDIHDQAFEGISSVAGSSRQSHAKPTVPHSGADPRHYYQGPAMTNPPPLSPLGRPASSSQVHHTRSSQVRPQNDATPVGLVGSNEENLWHKDDVRISIQNQVVGHRTRTRSKPNGLIQAWNDALDYHNCAGAPDKDCRLFDSVRFPVRLQIWTYVSRPF</sequence>
<feature type="region of interest" description="Disordered" evidence="1">
    <location>
        <begin position="90"/>
        <end position="110"/>
    </location>
</feature>
<dbReference type="Proteomes" id="UP001212997">
    <property type="component" value="Unassembled WGS sequence"/>
</dbReference>
<name>A0AAD5V3E5_9APHY</name>
<keyword evidence="3" id="KW-1185">Reference proteome</keyword>
<comment type="caution">
    <text evidence="2">The sequence shown here is derived from an EMBL/GenBank/DDBJ whole genome shotgun (WGS) entry which is preliminary data.</text>
</comment>
<organism evidence="2 3">
    <name type="scientific">Meripilus lineatus</name>
    <dbReference type="NCBI Taxonomy" id="2056292"/>
    <lineage>
        <taxon>Eukaryota</taxon>
        <taxon>Fungi</taxon>
        <taxon>Dikarya</taxon>
        <taxon>Basidiomycota</taxon>
        <taxon>Agaricomycotina</taxon>
        <taxon>Agaricomycetes</taxon>
        <taxon>Polyporales</taxon>
        <taxon>Meripilaceae</taxon>
        <taxon>Meripilus</taxon>
    </lineage>
</organism>
<protein>
    <submittedName>
        <fullName evidence="2">Uncharacterized protein</fullName>
    </submittedName>
</protein>
<feature type="compositionally biased region" description="Polar residues" evidence="1">
    <location>
        <begin position="177"/>
        <end position="196"/>
    </location>
</feature>
<evidence type="ECO:0000256" key="1">
    <source>
        <dbReference type="SAM" id="MobiDB-lite"/>
    </source>
</evidence>
<evidence type="ECO:0000313" key="2">
    <source>
        <dbReference type="EMBL" id="KAJ3483286.1"/>
    </source>
</evidence>
<feature type="region of interest" description="Disordered" evidence="1">
    <location>
        <begin position="135"/>
        <end position="200"/>
    </location>
</feature>
<evidence type="ECO:0000313" key="3">
    <source>
        <dbReference type="Proteomes" id="UP001212997"/>
    </source>
</evidence>
<dbReference type="EMBL" id="JANAWD010000234">
    <property type="protein sequence ID" value="KAJ3483286.1"/>
    <property type="molecule type" value="Genomic_DNA"/>
</dbReference>
<reference evidence="2" key="1">
    <citation type="submission" date="2022-07" db="EMBL/GenBank/DDBJ databases">
        <title>Genome Sequence of Physisporinus lineatus.</title>
        <authorList>
            <person name="Buettner E."/>
        </authorList>
    </citation>
    <scope>NUCLEOTIDE SEQUENCE</scope>
    <source>
        <strain evidence="2">VT162</strain>
    </source>
</reference>
<proteinExistence type="predicted"/>
<gene>
    <name evidence="2" type="ORF">NLI96_g6420</name>
</gene>
<dbReference type="AlphaFoldDB" id="A0AAD5V3E5"/>
<accession>A0AAD5V3E5</accession>